<proteinExistence type="predicted"/>
<evidence type="ECO:0000256" key="1">
    <source>
        <dbReference type="SAM" id="MobiDB-lite"/>
    </source>
</evidence>
<gene>
    <name evidence="3" type="ORF">IEZ25_10345</name>
</gene>
<keyword evidence="2" id="KW-0732">Signal</keyword>
<dbReference type="Proteomes" id="UP000649289">
    <property type="component" value="Unassembled WGS sequence"/>
</dbReference>
<protein>
    <submittedName>
        <fullName evidence="3">Uncharacterized protein</fullName>
    </submittedName>
</protein>
<comment type="caution">
    <text evidence="3">The sequence shown here is derived from an EMBL/GenBank/DDBJ whole genome shotgun (WGS) entry which is preliminary data.</text>
</comment>
<dbReference type="EMBL" id="JACXYY010000004">
    <property type="protein sequence ID" value="MBD3915013.1"/>
    <property type="molecule type" value="Genomic_DNA"/>
</dbReference>
<feature type="region of interest" description="Disordered" evidence="1">
    <location>
        <begin position="38"/>
        <end position="57"/>
    </location>
</feature>
<reference evidence="3 4" key="1">
    <citation type="submission" date="2020-09" db="EMBL/GenBank/DDBJ databases">
        <title>novel species in genus Nocardioides.</title>
        <authorList>
            <person name="Zhang G."/>
        </authorList>
    </citation>
    <scope>NUCLEOTIDE SEQUENCE [LARGE SCALE GENOMIC DNA]</scope>
    <source>
        <strain evidence="3 4">19197</strain>
    </source>
</reference>
<evidence type="ECO:0000313" key="3">
    <source>
        <dbReference type="EMBL" id="MBD3915013.1"/>
    </source>
</evidence>
<organism evidence="3 4">
    <name type="scientific">Nocardioides hwasunensis</name>
    <dbReference type="NCBI Taxonomy" id="397258"/>
    <lineage>
        <taxon>Bacteria</taxon>
        <taxon>Bacillati</taxon>
        <taxon>Actinomycetota</taxon>
        <taxon>Actinomycetes</taxon>
        <taxon>Propionibacteriales</taxon>
        <taxon>Nocardioidaceae</taxon>
        <taxon>Nocardioides</taxon>
    </lineage>
</organism>
<evidence type="ECO:0000313" key="4">
    <source>
        <dbReference type="Proteomes" id="UP000649289"/>
    </source>
</evidence>
<sequence>MRRNVSIAASVALAAGLLAGVTAAPASASTSDLVARDGTLTIRPPGTPSGSSQPSQRLESAVVRQDVDNWRVSAIVVLQAAPGPDARLNIGFGTGSPESCVIDTIFSTSTASDLSAGFTRSDRTITLDTDSTRAFTEDWTCAGVATGSAADGTYDQLTGALSDVYGQPELSIDAVQLLDEPVRRLSLVRGVWTTLEVTVSNAARFTAPEVQVGGGGAGLQVKPATYEVINRNGGQGTVRIPVRLTGKKKQTTLRLSASSRDTTTTRDVAVKQVAAAKRPVDGRYRVTVRGSKAQVGFRIKKGAVTGFKGTGFRMRCQPPGDYATYRTVGLRFPKKVKVSKAGLVDATHRWQKGNASYHADLRMRVTGSKVTQGSFTYVTGWCVVDADFAAKRVGR</sequence>
<name>A0ABR8MG10_9ACTN</name>
<accession>A0ABR8MG10</accession>
<feature type="chain" id="PRO_5046074912" evidence="2">
    <location>
        <begin position="29"/>
        <end position="395"/>
    </location>
</feature>
<evidence type="ECO:0000256" key="2">
    <source>
        <dbReference type="SAM" id="SignalP"/>
    </source>
</evidence>
<keyword evidence="4" id="KW-1185">Reference proteome</keyword>
<dbReference type="RefSeq" id="WP_191199355.1">
    <property type="nucleotide sequence ID" value="NZ_BAAAPA010000005.1"/>
</dbReference>
<feature type="signal peptide" evidence="2">
    <location>
        <begin position="1"/>
        <end position="28"/>
    </location>
</feature>